<dbReference type="Gene3D" id="3.40.50.1820">
    <property type="entry name" value="alpha/beta hydrolase"/>
    <property type="match status" value="1"/>
</dbReference>
<sequence length="319" mass="36248">MSASRQSTKVSIPHTSEDGISIVGSLEQLEPTKPTQGRKIALFYAPHAYRSDGGRHKDYLFQKRLALSLPLDSFRFDFRGNHETGGTWKYSGLTEDMEDLCIVVDHLTRVYGYEIDLLVAHSRGSLVAFHWFCTSEDAKRVGGLVNVSGRYQMNRIYEQTQQYQASFKERGYYDWETVVARKRVVGRIYPSDIEQFANWRGTAAVWDKFPQHTDVLSVHGLADKTVSPYDSMIFARALGAREGGTHNLHYIEDGDHIFTGVRLLPVLLCLTILIASIMGFSAIAQKHDEVIQTILAWWEMRTRGELRTGVWQTGIRGKL</sequence>
<keyword evidence="1" id="KW-0472">Membrane</keyword>
<accession>W4K8H2</accession>
<dbReference type="AlphaFoldDB" id="W4K8H2"/>
<dbReference type="GO" id="GO:0006508">
    <property type="term" value="P:proteolysis"/>
    <property type="evidence" value="ECO:0007669"/>
    <property type="project" value="InterPro"/>
</dbReference>
<dbReference type="InterPro" id="IPR001375">
    <property type="entry name" value="Peptidase_S9_cat"/>
</dbReference>
<dbReference type="STRING" id="747525.W4K8H2"/>
<keyword evidence="1" id="KW-0812">Transmembrane</keyword>
<dbReference type="GO" id="GO:0008236">
    <property type="term" value="F:serine-type peptidase activity"/>
    <property type="evidence" value="ECO:0007669"/>
    <property type="project" value="InterPro"/>
</dbReference>
<evidence type="ECO:0000259" key="2">
    <source>
        <dbReference type="Pfam" id="PF00326"/>
    </source>
</evidence>
<name>W4K8H2_HETIT</name>
<dbReference type="HOGENOM" id="CLU_048353_0_1_1"/>
<dbReference type="InterPro" id="IPR029058">
    <property type="entry name" value="AB_hydrolase_fold"/>
</dbReference>
<dbReference type="GeneID" id="20676187"/>
<evidence type="ECO:0000313" key="3">
    <source>
        <dbReference type="EMBL" id="ETW82132.1"/>
    </source>
</evidence>
<dbReference type="RefSeq" id="XP_009546690.1">
    <property type="nucleotide sequence ID" value="XM_009548395.1"/>
</dbReference>
<dbReference type="Proteomes" id="UP000030671">
    <property type="component" value="Unassembled WGS sequence"/>
</dbReference>
<gene>
    <name evidence="3" type="ORF">HETIRDRAFT_451735</name>
</gene>
<proteinExistence type="predicted"/>
<dbReference type="OrthoDB" id="9988524at2759"/>
<evidence type="ECO:0000313" key="4">
    <source>
        <dbReference type="Proteomes" id="UP000030671"/>
    </source>
</evidence>
<dbReference type="InParanoid" id="W4K8H2"/>
<keyword evidence="4" id="KW-1185">Reference proteome</keyword>
<evidence type="ECO:0000256" key="1">
    <source>
        <dbReference type="SAM" id="Phobius"/>
    </source>
</evidence>
<dbReference type="EMBL" id="KI925458">
    <property type="protein sequence ID" value="ETW82132.1"/>
    <property type="molecule type" value="Genomic_DNA"/>
</dbReference>
<dbReference type="SUPFAM" id="SSF53474">
    <property type="entry name" value="alpha/beta-Hydrolases"/>
    <property type="match status" value="1"/>
</dbReference>
<dbReference type="eggNOG" id="KOG4667">
    <property type="taxonomic scope" value="Eukaryota"/>
</dbReference>
<feature type="transmembrane region" description="Helical" evidence="1">
    <location>
        <begin position="263"/>
        <end position="284"/>
    </location>
</feature>
<keyword evidence="1" id="KW-1133">Transmembrane helix</keyword>
<reference evidence="3 4" key="1">
    <citation type="journal article" date="2012" name="New Phytol.">
        <title>Insight into trade-off between wood decay and parasitism from the genome of a fungal forest pathogen.</title>
        <authorList>
            <person name="Olson A."/>
            <person name="Aerts A."/>
            <person name="Asiegbu F."/>
            <person name="Belbahri L."/>
            <person name="Bouzid O."/>
            <person name="Broberg A."/>
            <person name="Canback B."/>
            <person name="Coutinho P.M."/>
            <person name="Cullen D."/>
            <person name="Dalman K."/>
            <person name="Deflorio G."/>
            <person name="van Diepen L.T."/>
            <person name="Dunand C."/>
            <person name="Duplessis S."/>
            <person name="Durling M."/>
            <person name="Gonthier P."/>
            <person name="Grimwood J."/>
            <person name="Fossdal C.G."/>
            <person name="Hansson D."/>
            <person name="Henrissat B."/>
            <person name="Hietala A."/>
            <person name="Himmelstrand K."/>
            <person name="Hoffmeister D."/>
            <person name="Hogberg N."/>
            <person name="James T.Y."/>
            <person name="Karlsson M."/>
            <person name="Kohler A."/>
            <person name="Kues U."/>
            <person name="Lee Y.H."/>
            <person name="Lin Y.C."/>
            <person name="Lind M."/>
            <person name="Lindquist E."/>
            <person name="Lombard V."/>
            <person name="Lucas S."/>
            <person name="Lunden K."/>
            <person name="Morin E."/>
            <person name="Murat C."/>
            <person name="Park J."/>
            <person name="Raffaello T."/>
            <person name="Rouze P."/>
            <person name="Salamov A."/>
            <person name="Schmutz J."/>
            <person name="Solheim H."/>
            <person name="Stahlberg J."/>
            <person name="Velez H."/>
            <person name="de Vries R.P."/>
            <person name="Wiebenga A."/>
            <person name="Woodward S."/>
            <person name="Yakovlev I."/>
            <person name="Garbelotto M."/>
            <person name="Martin F."/>
            <person name="Grigoriev I.V."/>
            <person name="Stenlid J."/>
        </authorList>
    </citation>
    <scope>NUCLEOTIDE SEQUENCE [LARGE SCALE GENOMIC DNA]</scope>
    <source>
        <strain evidence="3 4">TC 32-1</strain>
    </source>
</reference>
<feature type="domain" description="Peptidase S9 prolyl oligopeptidase catalytic" evidence="2">
    <location>
        <begin position="151"/>
        <end position="259"/>
    </location>
</feature>
<protein>
    <submittedName>
        <fullName evidence="3">Esterase/lipase/thioesterase</fullName>
    </submittedName>
</protein>
<dbReference type="KEGG" id="hir:HETIRDRAFT_451735"/>
<organism evidence="3 4">
    <name type="scientific">Heterobasidion irregulare (strain TC 32-1)</name>
    <dbReference type="NCBI Taxonomy" id="747525"/>
    <lineage>
        <taxon>Eukaryota</taxon>
        <taxon>Fungi</taxon>
        <taxon>Dikarya</taxon>
        <taxon>Basidiomycota</taxon>
        <taxon>Agaricomycotina</taxon>
        <taxon>Agaricomycetes</taxon>
        <taxon>Russulales</taxon>
        <taxon>Bondarzewiaceae</taxon>
        <taxon>Heterobasidion</taxon>
        <taxon>Heterobasidion annosum species complex</taxon>
    </lineage>
</organism>
<dbReference type="Pfam" id="PF00326">
    <property type="entry name" value="Peptidase_S9"/>
    <property type="match status" value="1"/>
</dbReference>